<proteinExistence type="predicted"/>
<dbReference type="AlphaFoldDB" id="A0A1F7VGJ3"/>
<evidence type="ECO:0000256" key="1">
    <source>
        <dbReference type="SAM" id="MobiDB-lite"/>
    </source>
</evidence>
<evidence type="ECO:0000313" key="3">
    <source>
        <dbReference type="Proteomes" id="UP000176678"/>
    </source>
</evidence>
<protein>
    <submittedName>
        <fullName evidence="2">Uncharacterized protein</fullName>
    </submittedName>
</protein>
<reference evidence="2 3" key="1">
    <citation type="journal article" date="2016" name="Nat. Commun.">
        <title>Thousands of microbial genomes shed light on interconnected biogeochemical processes in an aquifer system.</title>
        <authorList>
            <person name="Anantharaman K."/>
            <person name="Brown C.T."/>
            <person name="Hug L.A."/>
            <person name="Sharon I."/>
            <person name="Castelle C.J."/>
            <person name="Probst A.J."/>
            <person name="Thomas B.C."/>
            <person name="Singh A."/>
            <person name="Wilkins M.J."/>
            <person name="Karaoz U."/>
            <person name="Brodie E.L."/>
            <person name="Williams K.H."/>
            <person name="Hubbard S.S."/>
            <person name="Banfield J.F."/>
        </authorList>
    </citation>
    <scope>NUCLEOTIDE SEQUENCE [LARGE SCALE GENOMIC DNA]</scope>
</reference>
<accession>A0A1F7VGJ3</accession>
<comment type="caution">
    <text evidence="2">The sequence shown here is derived from an EMBL/GenBank/DDBJ whole genome shotgun (WGS) entry which is preliminary data.</text>
</comment>
<name>A0A1F7VGJ3_9BACT</name>
<dbReference type="Proteomes" id="UP000176678">
    <property type="component" value="Unassembled WGS sequence"/>
</dbReference>
<dbReference type="EMBL" id="MGES01000016">
    <property type="protein sequence ID" value="OGL89067.1"/>
    <property type="molecule type" value="Genomic_DNA"/>
</dbReference>
<feature type="region of interest" description="Disordered" evidence="1">
    <location>
        <begin position="953"/>
        <end position="976"/>
    </location>
</feature>
<sequence length="976" mass="101278">MNPVLKIGLKAGSTAVNVTSLKVVKRGGATNANITGIRVVDSAGKRHGNVVSSINEDNTFTLNFSADPIAVAANGSETATVQLDFNTSNNGVDVGLSIASAADVGTNGTVAGSFPVSGFLMDIKDGASIVTTITFDLDGPADNASVQMNAAVEVFNFTLRDSGSFEKSWFEFIDLYNNGSVTDSDVKDWQLLGPNGDVIQTVQQKDKHVIFDLRANPYSLDKGATKSFKVKVTPVTGATRTVDLQLQNNYDLLVKGQTTAHYILATADGTGTNDSTYPVGDASGYTSMTLASGSLTLDKAGDSPTTNYAVGESDVVLGKFTVKATGEDHEIRQLGFKIYETAASETNLAGSIFVKSAGQTLYSAAFAANMFSENTTSVATTSITLSTYLTIKAGETKPIEIIGSIGSTATGSDTYGANLDITQVKRLVTGDLADPTVSVVNTSARSVKAATLDITDVAMAASGSYKIVSGTNGALIGKYTLNASSGGEDARANSLVISLGMGGNSGDTVADWTNLRLYRVGDDGTETLVTTSNNTDTGGATNTFTFTTPQVIPKSDSDGVEFRLRANLAGSGVSALMISRFTVHATSADVVGNTTGNSVTEAVSGQGTGINTVTGGTLKIALDTTVAPAINALVNAGQTDYTLGAVTLKAEDETQKVTGLELQLEGTSASSTDVRNVRVYLDGASTALVSGVSMLRTEGDSGGYIIWLSPDKLFEIEQGATRKLKFVADVSGTGIARLGNDIRLDLDQSFHVTSTGKFTNTTATRTLLSNNAITHTIQPFTVTVAEASPAYPASNLEANVSTGTLLAKFKITNSGAVSITTTQLKIFNNGSCTFDSIGTSTCNANDTDFSLKTSAENSDATSNLVSGTETNEYAGSITWKTFDATMVEGANVTITGGRYRTYGVYISGTTDGYAAGSNWQFSVSTEGDVTYTVAESSMGYDGNTDGDQIDAIGNTSSTGLKARGKPSLPAVTDKTT</sequence>
<gene>
    <name evidence="2" type="ORF">A3H75_01450</name>
</gene>
<organism evidence="2 3">
    <name type="scientific">Candidatus Uhrbacteria bacterium RIFCSPLOWO2_02_FULL_51_9</name>
    <dbReference type="NCBI Taxonomy" id="1802410"/>
    <lineage>
        <taxon>Bacteria</taxon>
        <taxon>Candidatus Uhriibacteriota</taxon>
    </lineage>
</organism>
<evidence type="ECO:0000313" key="2">
    <source>
        <dbReference type="EMBL" id="OGL89067.1"/>
    </source>
</evidence>